<organism evidence="5 6">
    <name type="scientific">Ligilactobacillus salivarius</name>
    <dbReference type="NCBI Taxonomy" id="1624"/>
    <lineage>
        <taxon>Bacteria</taxon>
        <taxon>Bacillati</taxon>
        <taxon>Bacillota</taxon>
        <taxon>Bacilli</taxon>
        <taxon>Lactobacillales</taxon>
        <taxon>Lactobacillaceae</taxon>
        <taxon>Ligilactobacillus</taxon>
    </lineage>
</organism>
<dbReference type="SMART" id="SM00942">
    <property type="entry name" value="PriCT_1"/>
    <property type="match status" value="1"/>
</dbReference>
<dbReference type="Pfam" id="PF19263">
    <property type="entry name" value="DUF5906"/>
    <property type="match status" value="1"/>
</dbReference>
<sequence>MKFTLFTANTTGNQANTLYPNQVLISSKHDLLAAIKADNTCAEFKDHKRNIANFIKADCLVMDCDNDHSDDPTAWIKPEDIQKYFDGVAHAITFSRNHMKAKHGKTPRPKFHVYFPIKEMNNAQSYADLKHEIQSFFPYFDGNALDAARFVFGVTKQEIVWVEGSETVDQFIMSQRFFNQTNHATTINQGNRNSTLSHFAGRVIMRLGNTDEAYQAFMDEAAKCDPPLADQELSTIWQSAIKFGARMAKQPGYVPPAQYGQQDEKLKPADYSDTGQTYAFANYCQDRVTYTNQTGFMWFDGKVWQESEALALGEVQRFTDKQLAYADSLVATASTQIKKNGVAQMLKVMSKAKAYQAFSDEQTKSYEEYEAAKQFRDFVIKERSVRGIAGCLSNSRPKLVREINDFDADPFLLNTPAGPYNLKKGLTGKQDIKSSELITKMTDFSPSNQGAELWQEALQTFFCNDQALIDYVQEIVGLVAIGQVFLEALIIAYGDGRNGKSTFWNTIANVMGSYTGHLSADALTVGVRRNVKPEMAEVKGKRLIISAELEEGKRLNTSTIKQLCSTDEIYAEKKYMKPFSFVPSHTLVLYTNYLPKVGGNDDGIWRRLIVIPFKAKISGKSDIKNYTDYLIKNAGEAVMQWIIEGAQKIIAANFQPTVPPVVKDAIKAYHAENDWLGNFLEECCEIDPSYSEKSGEFYNEYRLYCQRQGEYIRNSADFYTALKFAGFGRKRSTNGRFITGVRLKNTDFDFLD</sequence>
<evidence type="ECO:0000256" key="3">
    <source>
        <dbReference type="ARBA" id="ARBA00022840"/>
    </source>
</evidence>
<keyword evidence="2" id="KW-0378">Hydrolase</keyword>
<dbReference type="PANTHER" id="PTHR35372:SF2">
    <property type="entry name" value="SF3 HELICASE DOMAIN-CONTAINING PROTEIN"/>
    <property type="match status" value="1"/>
</dbReference>
<dbReference type="GO" id="GO:0005524">
    <property type="term" value="F:ATP binding"/>
    <property type="evidence" value="ECO:0007669"/>
    <property type="project" value="UniProtKB-KW"/>
</dbReference>
<dbReference type="InterPro" id="IPR027417">
    <property type="entry name" value="P-loop_NTPase"/>
</dbReference>
<dbReference type="InterPro" id="IPR014015">
    <property type="entry name" value="Helicase_SF3_DNA-vir"/>
</dbReference>
<dbReference type="InterPro" id="IPR006500">
    <property type="entry name" value="Helicase_put_C_phage/plasmid"/>
</dbReference>
<dbReference type="InterPro" id="IPR051620">
    <property type="entry name" value="ORF904-like_C"/>
</dbReference>
<gene>
    <name evidence="5" type="ORF">B6U60_06630</name>
</gene>
<feature type="domain" description="SF3 helicase" evidence="4">
    <location>
        <begin position="467"/>
        <end position="626"/>
    </location>
</feature>
<dbReference type="SUPFAM" id="SSF52540">
    <property type="entry name" value="P-loop containing nucleoside triphosphate hydrolases"/>
    <property type="match status" value="1"/>
</dbReference>
<reference evidence="5 6" key="1">
    <citation type="submission" date="2017-03" db="EMBL/GenBank/DDBJ databases">
        <title>Phylogenomics and comparative genomics of Lactobacillus salivarius, a mammalian gut commensal.</title>
        <authorList>
            <person name="Harris H.M."/>
        </authorList>
    </citation>
    <scope>NUCLEOTIDE SEQUENCE [LARGE SCALE GENOMIC DNA]</scope>
    <source>
        <strain evidence="5 6">LMG 14477</strain>
    </source>
</reference>
<evidence type="ECO:0000313" key="5">
    <source>
        <dbReference type="EMBL" id="OQQ83017.1"/>
    </source>
</evidence>
<evidence type="ECO:0000256" key="2">
    <source>
        <dbReference type="ARBA" id="ARBA00022801"/>
    </source>
</evidence>
<keyword evidence="1" id="KW-0547">Nucleotide-binding</keyword>
<dbReference type="PROSITE" id="PS51206">
    <property type="entry name" value="SF3_HELICASE_1"/>
    <property type="match status" value="1"/>
</dbReference>
<dbReference type="InterPro" id="IPR014820">
    <property type="entry name" value="PriCT_1"/>
</dbReference>
<name>A0A1V9QQB4_9LACO</name>
<accession>A0A1V9QQB4</accession>
<evidence type="ECO:0000313" key="6">
    <source>
        <dbReference type="Proteomes" id="UP000192638"/>
    </source>
</evidence>
<dbReference type="PANTHER" id="PTHR35372">
    <property type="entry name" value="ATP BINDING PROTEIN-RELATED"/>
    <property type="match status" value="1"/>
</dbReference>
<proteinExistence type="predicted"/>
<dbReference type="AlphaFoldDB" id="A0A1V9QQB4"/>
<protein>
    <submittedName>
        <fullName evidence="5">DNA primase</fullName>
    </submittedName>
</protein>
<dbReference type="Pfam" id="PF08706">
    <property type="entry name" value="D5_N"/>
    <property type="match status" value="1"/>
</dbReference>
<dbReference type="EMBL" id="NBEB01000061">
    <property type="protein sequence ID" value="OQQ83017.1"/>
    <property type="molecule type" value="Genomic_DNA"/>
</dbReference>
<dbReference type="GO" id="GO:0016787">
    <property type="term" value="F:hydrolase activity"/>
    <property type="evidence" value="ECO:0007669"/>
    <property type="project" value="UniProtKB-KW"/>
</dbReference>
<dbReference type="RefSeq" id="WP_081530732.1">
    <property type="nucleotide sequence ID" value="NZ_NBEB01000061.1"/>
</dbReference>
<dbReference type="Proteomes" id="UP000192638">
    <property type="component" value="Unassembled WGS sequence"/>
</dbReference>
<dbReference type="Gene3D" id="3.40.50.300">
    <property type="entry name" value="P-loop containing nucleotide triphosphate hydrolases"/>
    <property type="match status" value="1"/>
</dbReference>
<evidence type="ECO:0000256" key="1">
    <source>
        <dbReference type="ARBA" id="ARBA00022741"/>
    </source>
</evidence>
<dbReference type="InterPro" id="IPR014818">
    <property type="entry name" value="Phage/plasmid_primase_P4_C"/>
</dbReference>
<dbReference type="SMART" id="SM00885">
    <property type="entry name" value="D5_N"/>
    <property type="match status" value="1"/>
</dbReference>
<dbReference type="InterPro" id="IPR045455">
    <property type="entry name" value="NrS-1_pol-like_helicase"/>
</dbReference>
<comment type="caution">
    <text evidence="5">The sequence shown here is derived from an EMBL/GenBank/DDBJ whole genome shotgun (WGS) entry which is preliminary data.</text>
</comment>
<keyword evidence="3" id="KW-0067">ATP-binding</keyword>
<evidence type="ECO:0000259" key="4">
    <source>
        <dbReference type="PROSITE" id="PS51206"/>
    </source>
</evidence>
<dbReference type="NCBIfam" id="TIGR01613">
    <property type="entry name" value="primase_Cterm"/>
    <property type="match status" value="1"/>
</dbReference>